<dbReference type="Pfam" id="PF03004">
    <property type="entry name" value="Transposase_24"/>
    <property type="match status" value="1"/>
</dbReference>
<evidence type="ECO:0000256" key="1">
    <source>
        <dbReference type="SAM" id="MobiDB-lite"/>
    </source>
</evidence>
<evidence type="ECO:0000313" key="3">
    <source>
        <dbReference type="Proteomes" id="UP000235145"/>
    </source>
</evidence>
<keyword evidence="3" id="KW-1185">Reference proteome</keyword>
<organism evidence="2 3">
    <name type="scientific">Lactuca sativa</name>
    <name type="common">Garden lettuce</name>
    <dbReference type="NCBI Taxonomy" id="4236"/>
    <lineage>
        <taxon>Eukaryota</taxon>
        <taxon>Viridiplantae</taxon>
        <taxon>Streptophyta</taxon>
        <taxon>Embryophyta</taxon>
        <taxon>Tracheophyta</taxon>
        <taxon>Spermatophyta</taxon>
        <taxon>Magnoliopsida</taxon>
        <taxon>eudicotyledons</taxon>
        <taxon>Gunneridae</taxon>
        <taxon>Pentapetalae</taxon>
        <taxon>asterids</taxon>
        <taxon>campanulids</taxon>
        <taxon>Asterales</taxon>
        <taxon>Asteraceae</taxon>
        <taxon>Cichorioideae</taxon>
        <taxon>Cichorieae</taxon>
        <taxon>Lactucinae</taxon>
        <taxon>Lactuca</taxon>
    </lineage>
</organism>
<dbReference type="PANTHER" id="PTHR33144:SF50">
    <property type="entry name" value="OS03G0714750 PROTEIN"/>
    <property type="match status" value="1"/>
</dbReference>
<sequence length="255" mass="28887">MGKKWRHWKGLLKARAYEPSLMIDEIVARQTDNDSRVNKDQFKELVTRWFTPKYQTTCDVKRASHAKMQEPHVTGTKSFARLAQEEPMKNDGAYPSRGEIYCITRTCKDGSIVNDNVAQHMSSLQDVSSNPRNTQHNEDDYLNDDYPRVKGPEKHGYIRCVGRMPAVKDNGASSSTDPETIQQLKDGLSCTQNALSVLINLVKDHIPNANVLGMLNNLNLQVPNSFSVVPNHYPLGNQRSSFESHHNNGKYFELV</sequence>
<name>A0A9R1VYT8_LACSA</name>
<dbReference type="AlphaFoldDB" id="A0A9R1VYT8"/>
<reference evidence="2 3" key="1">
    <citation type="journal article" date="2017" name="Nat. Commun.">
        <title>Genome assembly with in vitro proximity ligation data and whole-genome triplication in lettuce.</title>
        <authorList>
            <person name="Reyes-Chin-Wo S."/>
            <person name="Wang Z."/>
            <person name="Yang X."/>
            <person name="Kozik A."/>
            <person name="Arikit S."/>
            <person name="Song C."/>
            <person name="Xia L."/>
            <person name="Froenicke L."/>
            <person name="Lavelle D.O."/>
            <person name="Truco M.J."/>
            <person name="Xia R."/>
            <person name="Zhu S."/>
            <person name="Xu C."/>
            <person name="Xu H."/>
            <person name="Xu X."/>
            <person name="Cox K."/>
            <person name="Korf I."/>
            <person name="Meyers B.C."/>
            <person name="Michelmore R.W."/>
        </authorList>
    </citation>
    <scope>NUCLEOTIDE SEQUENCE [LARGE SCALE GENOMIC DNA]</scope>
    <source>
        <strain evidence="3">cv. Salinas</strain>
        <tissue evidence="2">Seedlings</tissue>
    </source>
</reference>
<proteinExistence type="predicted"/>
<gene>
    <name evidence="2" type="ORF">LSAT_V11C300153650</name>
</gene>
<feature type="compositionally biased region" description="Polar residues" evidence="1">
    <location>
        <begin position="125"/>
        <end position="134"/>
    </location>
</feature>
<comment type="caution">
    <text evidence="2">The sequence shown here is derived from an EMBL/GenBank/DDBJ whole genome shotgun (WGS) entry which is preliminary data.</text>
</comment>
<dbReference type="PANTHER" id="PTHR33144">
    <property type="entry name" value="OS10G0409366 PROTEIN-RELATED"/>
    <property type="match status" value="1"/>
</dbReference>
<accession>A0A9R1VYT8</accession>
<dbReference type="Proteomes" id="UP000235145">
    <property type="component" value="Unassembled WGS sequence"/>
</dbReference>
<dbReference type="EMBL" id="NBSK02000003">
    <property type="protein sequence ID" value="KAJ0215146.1"/>
    <property type="molecule type" value="Genomic_DNA"/>
</dbReference>
<protein>
    <submittedName>
        <fullName evidence="2">Uncharacterized protein</fullName>
    </submittedName>
</protein>
<feature type="compositionally biased region" description="Basic and acidic residues" evidence="1">
    <location>
        <begin position="135"/>
        <end position="148"/>
    </location>
</feature>
<evidence type="ECO:0000313" key="2">
    <source>
        <dbReference type="EMBL" id="KAJ0215146.1"/>
    </source>
</evidence>
<dbReference type="InterPro" id="IPR004252">
    <property type="entry name" value="Probable_transposase_24"/>
</dbReference>
<feature type="region of interest" description="Disordered" evidence="1">
    <location>
        <begin position="125"/>
        <end position="148"/>
    </location>
</feature>